<gene>
    <name evidence="10" type="ORF">RDWZM_002094</name>
</gene>
<organism evidence="10 11">
    <name type="scientific">Blomia tropicalis</name>
    <name type="common">Mite</name>
    <dbReference type="NCBI Taxonomy" id="40697"/>
    <lineage>
        <taxon>Eukaryota</taxon>
        <taxon>Metazoa</taxon>
        <taxon>Ecdysozoa</taxon>
        <taxon>Arthropoda</taxon>
        <taxon>Chelicerata</taxon>
        <taxon>Arachnida</taxon>
        <taxon>Acari</taxon>
        <taxon>Acariformes</taxon>
        <taxon>Sarcoptiformes</taxon>
        <taxon>Astigmata</taxon>
        <taxon>Glycyphagoidea</taxon>
        <taxon>Echimyopodidae</taxon>
        <taxon>Blomia</taxon>
    </lineage>
</organism>
<dbReference type="GO" id="GO:0005886">
    <property type="term" value="C:plasma membrane"/>
    <property type="evidence" value="ECO:0007669"/>
    <property type="project" value="TreeGrafter"/>
</dbReference>
<dbReference type="Pfam" id="PF00501">
    <property type="entry name" value="AMP-binding"/>
    <property type="match status" value="1"/>
</dbReference>
<dbReference type="OMA" id="KIFQWAA"/>
<dbReference type="GO" id="GO:0030182">
    <property type="term" value="P:neuron differentiation"/>
    <property type="evidence" value="ECO:0007669"/>
    <property type="project" value="TreeGrafter"/>
</dbReference>
<dbReference type="PROSITE" id="PS00455">
    <property type="entry name" value="AMP_BINDING"/>
    <property type="match status" value="1"/>
</dbReference>
<feature type="transmembrane region" description="Helical" evidence="8">
    <location>
        <begin position="6"/>
        <end position="32"/>
    </location>
</feature>
<evidence type="ECO:0000313" key="10">
    <source>
        <dbReference type="EMBL" id="KAJ6223549.1"/>
    </source>
</evidence>
<keyword evidence="8" id="KW-0472">Membrane</keyword>
<dbReference type="AlphaFoldDB" id="A0A9Q0MDN9"/>
<dbReference type="PANTHER" id="PTHR43272">
    <property type="entry name" value="LONG-CHAIN-FATTY-ACID--COA LIGASE"/>
    <property type="match status" value="1"/>
</dbReference>
<evidence type="ECO:0000259" key="9">
    <source>
        <dbReference type="Pfam" id="PF00501"/>
    </source>
</evidence>
<keyword evidence="4" id="KW-0276">Fatty acid metabolism</keyword>
<evidence type="ECO:0000256" key="7">
    <source>
        <dbReference type="ARBA" id="ARBA00036813"/>
    </source>
</evidence>
<comment type="similarity">
    <text evidence="1">Belongs to the ATP-dependent AMP-binding enzyme family.</text>
</comment>
<dbReference type="Gene3D" id="3.40.50.12780">
    <property type="entry name" value="N-terminal domain of ligase-like"/>
    <property type="match status" value="1"/>
</dbReference>
<keyword evidence="8" id="KW-1133">Transmembrane helix</keyword>
<dbReference type="SUPFAM" id="SSF56801">
    <property type="entry name" value="Acetyl-CoA synthetase-like"/>
    <property type="match status" value="1"/>
</dbReference>
<dbReference type="GO" id="GO:0005783">
    <property type="term" value="C:endoplasmic reticulum"/>
    <property type="evidence" value="ECO:0007669"/>
    <property type="project" value="TreeGrafter"/>
</dbReference>
<keyword evidence="11" id="KW-1185">Reference proteome</keyword>
<dbReference type="InterPro" id="IPR000873">
    <property type="entry name" value="AMP-dep_synth/lig_dom"/>
</dbReference>
<dbReference type="Proteomes" id="UP001142055">
    <property type="component" value="Chromosome 1"/>
</dbReference>
<feature type="transmembrane region" description="Helical" evidence="8">
    <location>
        <begin position="160"/>
        <end position="181"/>
    </location>
</feature>
<feature type="domain" description="AMP-dependent synthetase/ligase" evidence="9">
    <location>
        <begin position="115"/>
        <end position="527"/>
    </location>
</feature>
<evidence type="ECO:0000256" key="8">
    <source>
        <dbReference type="SAM" id="Phobius"/>
    </source>
</evidence>
<sequence length="716" mass="80293">MGVNIGVTILISLIRIIVTLYDIITIPLYYYIQKPWKKLERAASQHGRQLDPTNPYSPWVRTNQHEKNLMQGCDNVTQFFDRVVSTYGDKKAFGFRPILEESSDVQANGRIFKKYVLGDYQWNNYYEMQERVKNVASGFLQQGIKHGDIVMIMADTRLEWMLSALALMKVGATVSTLYAILGEDGIAHGINETEVTHIVTSQDMLPKLLKILPRIPLIRNIVYMEGFSKVIKEQFPEEIKVTPFLKLEEMGKMVPFPSTYPKSQPNDTAILMYTSGSTGIPKGVMLSHRNVLASAAAYTVISPHLSKQDSYLAYLPLAHVLEMASEFYFMSLGMAIGYGSPLTMTDKSTGIKKGCPGDFSVLKPTIATGVPLVLDRIRKGVCEEIDGKGAFAKQLFDFVIKYKRHWTKQGYRTPIVNFLVCNKIKQILGGRLRMMAVGGAPLGPETHEFIDACLDIQVLQGYGLTECAASGTLMNVDELSSGRVGAPLAGVSIKLIDWVEGNYRVTDKPNPRGEIIIGGPNISKGYYKNDQLTKESYFDEDGTRWFYTGDIAEMYPNGTVKIVDRRKDLVKLQFGEYISLGKVESELKCSTYVDNICVIGDSYHDHLIALIVPNVKALKQLAQTVNKEHMSYNDLCRDLEITNLITKDIVTFSNKQGLNKMEIPTKIKLCSEEWLPDTGLVTAALKIRRKNIHDYYKSEIRNMYGGIDATVMGKSS</sequence>
<dbReference type="GO" id="GO:0035336">
    <property type="term" value="P:long-chain fatty-acyl-CoA metabolic process"/>
    <property type="evidence" value="ECO:0007669"/>
    <property type="project" value="TreeGrafter"/>
</dbReference>
<protein>
    <recommendedName>
        <fullName evidence="6">long-chain-fatty-acid--CoA ligase</fullName>
        <ecNumber evidence="6">6.2.1.3</ecNumber>
    </recommendedName>
</protein>
<evidence type="ECO:0000256" key="3">
    <source>
        <dbReference type="ARBA" id="ARBA00022741"/>
    </source>
</evidence>
<evidence type="ECO:0000256" key="6">
    <source>
        <dbReference type="ARBA" id="ARBA00026121"/>
    </source>
</evidence>
<evidence type="ECO:0000256" key="5">
    <source>
        <dbReference type="ARBA" id="ARBA00022840"/>
    </source>
</evidence>
<dbReference type="EMBL" id="JAPWDV010000001">
    <property type="protein sequence ID" value="KAJ6223549.1"/>
    <property type="molecule type" value="Genomic_DNA"/>
</dbReference>
<dbReference type="EC" id="6.2.1.3" evidence="6"/>
<dbReference type="GO" id="GO:0090433">
    <property type="term" value="F:palmitoyl-CoA ligase activity"/>
    <property type="evidence" value="ECO:0007669"/>
    <property type="project" value="TreeGrafter"/>
</dbReference>
<keyword evidence="3" id="KW-0547">Nucleotide-binding</keyword>
<dbReference type="GO" id="GO:0005811">
    <property type="term" value="C:lipid droplet"/>
    <property type="evidence" value="ECO:0007669"/>
    <property type="project" value="TreeGrafter"/>
</dbReference>
<dbReference type="PANTHER" id="PTHR43272:SF83">
    <property type="entry name" value="ACYL-COA SYNTHETASE LONG-CHAIN, ISOFORM J"/>
    <property type="match status" value="1"/>
</dbReference>
<dbReference type="GO" id="GO:0005524">
    <property type="term" value="F:ATP binding"/>
    <property type="evidence" value="ECO:0007669"/>
    <property type="project" value="UniProtKB-KW"/>
</dbReference>
<keyword evidence="4" id="KW-0443">Lipid metabolism</keyword>
<reference evidence="10" key="1">
    <citation type="submission" date="2022-12" db="EMBL/GenBank/DDBJ databases">
        <title>Genome assemblies of Blomia tropicalis.</title>
        <authorList>
            <person name="Cui Y."/>
        </authorList>
    </citation>
    <scope>NUCLEOTIDE SEQUENCE</scope>
    <source>
        <tissue evidence="10">Adult mites</tissue>
    </source>
</reference>
<keyword evidence="2" id="KW-0436">Ligase</keyword>
<evidence type="ECO:0000256" key="1">
    <source>
        <dbReference type="ARBA" id="ARBA00006432"/>
    </source>
</evidence>
<accession>A0A9Q0MDN9</accession>
<dbReference type="InterPro" id="IPR020845">
    <property type="entry name" value="AMP-binding_CS"/>
</dbReference>
<keyword evidence="8" id="KW-0812">Transmembrane</keyword>
<name>A0A9Q0MDN9_BLOTA</name>
<evidence type="ECO:0000313" key="11">
    <source>
        <dbReference type="Proteomes" id="UP001142055"/>
    </source>
</evidence>
<evidence type="ECO:0000256" key="2">
    <source>
        <dbReference type="ARBA" id="ARBA00022598"/>
    </source>
</evidence>
<comment type="catalytic activity">
    <reaction evidence="7">
        <text>a long-chain fatty acid + ATP + CoA = a long-chain fatty acyl-CoA + AMP + diphosphate</text>
        <dbReference type="Rhea" id="RHEA:15421"/>
        <dbReference type="ChEBI" id="CHEBI:30616"/>
        <dbReference type="ChEBI" id="CHEBI:33019"/>
        <dbReference type="ChEBI" id="CHEBI:57287"/>
        <dbReference type="ChEBI" id="CHEBI:57560"/>
        <dbReference type="ChEBI" id="CHEBI:83139"/>
        <dbReference type="ChEBI" id="CHEBI:456215"/>
        <dbReference type="EC" id="6.2.1.3"/>
    </reaction>
</comment>
<proteinExistence type="inferred from homology"/>
<keyword evidence="5" id="KW-0067">ATP-binding</keyword>
<comment type="caution">
    <text evidence="10">The sequence shown here is derived from an EMBL/GenBank/DDBJ whole genome shotgun (WGS) entry which is preliminary data.</text>
</comment>
<evidence type="ECO:0000256" key="4">
    <source>
        <dbReference type="ARBA" id="ARBA00022832"/>
    </source>
</evidence>
<dbReference type="InterPro" id="IPR042099">
    <property type="entry name" value="ANL_N_sf"/>
</dbReference>